<dbReference type="InterPro" id="IPR036273">
    <property type="entry name" value="CRAL/TRIO_N_dom_sf"/>
</dbReference>
<dbReference type="SMART" id="SM00516">
    <property type="entry name" value="SEC14"/>
    <property type="match status" value="1"/>
</dbReference>
<dbReference type="Gene3D" id="1.20.5.1200">
    <property type="entry name" value="Alpha-tocopherol transfer"/>
    <property type="match status" value="1"/>
</dbReference>
<dbReference type="Proteomes" id="UP001497382">
    <property type="component" value="Unassembled WGS sequence"/>
</dbReference>
<sequence>MDDFRTRFLSFETTDINEPSIIANQKEIKESPETKASCLEILRQNLRNLENIDPLLDDCFLLSFLRVSKFDSHKALQRVQKFYQQYDVFLDLYEKCKIPLHKAQKLDHLRVSPYRLKDNSLLLIAYAKKINYKKYTFGERFYTEILVFHKLIENPVTQICGVTFLFDYEKFNIHSFLACTPGWIRIFLQALLQTFPCRVKAAHLLNVPPLFSTVYKLAHPYLPKKMQERVFFHSRNGDWQNLHASIPRELLPEQYGGKIKDEDMINCLEDIEILEKNFMKYFVF</sequence>
<dbReference type="PRINTS" id="PR00180">
    <property type="entry name" value="CRETINALDHBP"/>
</dbReference>
<dbReference type="PROSITE" id="PS50191">
    <property type="entry name" value="CRAL_TRIO"/>
    <property type="match status" value="1"/>
</dbReference>
<proteinExistence type="predicted"/>
<feature type="non-terminal residue" evidence="2">
    <location>
        <position position="284"/>
    </location>
</feature>
<dbReference type="EMBL" id="CAXIEN010000281">
    <property type="protein sequence ID" value="CAL1291362.1"/>
    <property type="molecule type" value="Genomic_DNA"/>
</dbReference>
<name>A0AAV2B670_9ARAC</name>
<dbReference type="InterPro" id="IPR036865">
    <property type="entry name" value="CRAL-TRIO_dom_sf"/>
</dbReference>
<comment type="caution">
    <text evidence="2">The sequence shown here is derived from an EMBL/GenBank/DDBJ whole genome shotgun (WGS) entry which is preliminary data.</text>
</comment>
<dbReference type="GO" id="GO:1902936">
    <property type="term" value="F:phosphatidylinositol bisphosphate binding"/>
    <property type="evidence" value="ECO:0007669"/>
    <property type="project" value="TreeGrafter"/>
</dbReference>
<dbReference type="Pfam" id="PF00650">
    <property type="entry name" value="CRAL_TRIO"/>
    <property type="match status" value="1"/>
</dbReference>
<dbReference type="CDD" id="cd00170">
    <property type="entry name" value="SEC14"/>
    <property type="match status" value="1"/>
</dbReference>
<dbReference type="Gene3D" id="1.10.8.20">
    <property type="entry name" value="N-terminal domain of phosphatidylinositol transfer protein sec14p"/>
    <property type="match status" value="1"/>
</dbReference>
<dbReference type="GO" id="GO:0016020">
    <property type="term" value="C:membrane"/>
    <property type="evidence" value="ECO:0007669"/>
    <property type="project" value="TreeGrafter"/>
</dbReference>
<feature type="domain" description="CRAL-TRIO" evidence="1">
    <location>
        <begin position="99"/>
        <end position="263"/>
    </location>
</feature>
<accession>A0AAV2B670</accession>
<evidence type="ECO:0000313" key="2">
    <source>
        <dbReference type="EMBL" id="CAL1291362.1"/>
    </source>
</evidence>
<keyword evidence="3" id="KW-1185">Reference proteome</keyword>
<dbReference type="AlphaFoldDB" id="A0AAV2B670"/>
<protein>
    <recommendedName>
        <fullName evidence="1">CRAL-TRIO domain-containing protein</fullName>
    </recommendedName>
</protein>
<dbReference type="SUPFAM" id="SSF46938">
    <property type="entry name" value="CRAL/TRIO N-terminal domain"/>
    <property type="match status" value="1"/>
</dbReference>
<dbReference type="InterPro" id="IPR001251">
    <property type="entry name" value="CRAL-TRIO_dom"/>
</dbReference>
<organism evidence="2 3">
    <name type="scientific">Larinioides sclopetarius</name>
    <dbReference type="NCBI Taxonomy" id="280406"/>
    <lineage>
        <taxon>Eukaryota</taxon>
        <taxon>Metazoa</taxon>
        <taxon>Ecdysozoa</taxon>
        <taxon>Arthropoda</taxon>
        <taxon>Chelicerata</taxon>
        <taxon>Arachnida</taxon>
        <taxon>Araneae</taxon>
        <taxon>Araneomorphae</taxon>
        <taxon>Entelegynae</taxon>
        <taxon>Araneoidea</taxon>
        <taxon>Araneidae</taxon>
        <taxon>Larinioides</taxon>
    </lineage>
</organism>
<reference evidence="2 3" key="1">
    <citation type="submission" date="2024-04" db="EMBL/GenBank/DDBJ databases">
        <authorList>
            <person name="Rising A."/>
            <person name="Reimegard J."/>
            <person name="Sonavane S."/>
            <person name="Akerstrom W."/>
            <person name="Nylinder S."/>
            <person name="Hedman E."/>
            <person name="Kallberg Y."/>
        </authorList>
    </citation>
    <scope>NUCLEOTIDE SEQUENCE [LARGE SCALE GENOMIC DNA]</scope>
</reference>
<dbReference type="SUPFAM" id="SSF52087">
    <property type="entry name" value="CRAL/TRIO domain"/>
    <property type="match status" value="1"/>
</dbReference>
<gene>
    <name evidence="2" type="ORF">LARSCL_LOCUS17038</name>
</gene>
<dbReference type="Gene3D" id="3.40.525.10">
    <property type="entry name" value="CRAL-TRIO lipid binding domain"/>
    <property type="match status" value="1"/>
</dbReference>
<dbReference type="PANTHER" id="PTHR10174">
    <property type="entry name" value="ALPHA-TOCOPHEROL TRANSFER PROTEIN-RELATED"/>
    <property type="match status" value="1"/>
</dbReference>
<dbReference type="PANTHER" id="PTHR10174:SF130">
    <property type="entry name" value="ALPHA-TOCOPHEROL TRANSFER PROTEIN-LIKE"/>
    <property type="match status" value="1"/>
</dbReference>
<evidence type="ECO:0000313" key="3">
    <source>
        <dbReference type="Proteomes" id="UP001497382"/>
    </source>
</evidence>
<evidence type="ECO:0000259" key="1">
    <source>
        <dbReference type="PROSITE" id="PS50191"/>
    </source>
</evidence>